<dbReference type="EMBL" id="JAALHA020000002">
    <property type="protein sequence ID" value="MDR9894200.1"/>
    <property type="molecule type" value="Genomic_DNA"/>
</dbReference>
<dbReference type="Proteomes" id="UP000667802">
    <property type="component" value="Unassembled WGS sequence"/>
</dbReference>
<evidence type="ECO:0000313" key="2">
    <source>
        <dbReference type="Proteomes" id="UP000667802"/>
    </source>
</evidence>
<evidence type="ECO:0000313" key="1">
    <source>
        <dbReference type="EMBL" id="MDR9894200.1"/>
    </source>
</evidence>
<reference evidence="2" key="1">
    <citation type="journal article" date="2021" name="Science">
        <title>Hunting the eagle killer: A cyanobacterial neurotoxin causes vacuolar myelinopathy.</title>
        <authorList>
            <person name="Breinlinger S."/>
            <person name="Phillips T.J."/>
            <person name="Haram B.N."/>
            <person name="Mares J."/>
            <person name="Martinez Yerena J.A."/>
            <person name="Hrouzek P."/>
            <person name="Sobotka R."/>
            <person name="Henderson W.M."/>
            <person name="Schmieder P."/>
            <person name="Williams S.M."/>
            <person name="Lauderdale J.D."/>
            <person name="Wilde H.D."/>
            <person name="Gerrin W."/>
            <person name="Kust A."/>
            <person name="Washington J.W."/>
            <person name="Wagner C."/>
            <person name="Geier B."/>
            <person name="Liebeke M."/>
            <person name="Enke H."/>
            <person name="Niedermeyer T.H.J."/>
            <person name="Wilde S.B."/>
        </authorList>
    </citation>
    <scope>NUCLEOTIDE SEQUENCE [LARGE SCALE GENOMIC DNA]</scope>
    <source>
        <strain evidence="2">Thurmond2011</strain>
    </source>
</reference>
<organism evidence="1 2">
    <name type="scientific">Aetokthonos hydrillicola Thurmond2011</name>
    <dbReference type="NCBI Taxonomy" id="2712845"/>
    <lineage>
        <taxon>Bacteria</taxon>
        <taxon>Bacillati</taxon>
        <taxon>Cyanobacteriota</taxon>
        <taxon>Cyanophyceae</taxon>
        <taxon>Nostocales</taxon>
        <taxon>Hapalosiphonaceae</taxon>
        <taxon>Aetokthonos</taxon>
    </lineage>
</organism>
<dbReference type="Pfam" id="PF11663">
    <property type="entry name" value="Toxin_YhaV"/>
    <property type="match status" value="1"/>
</dbReference>
<protein>
    <submittedName>
        <fullName evidence="1">Type II toxin-antitoxin system YhaV family toxin</fullName>
    </submittedName>
</protein>
<name>A0AAP5M6K7_9CYAN</name>
<dbReference type="GO" id="GO:0004540">
    <property type="term" value="F:RNA nuclease activity"/>
    <property type="evidence" value="ECO:0007669"/>
    <property type="project" value="InterPro"/>
</dbReference>
<comment type="caution">
    <text evidence="1">The sequence shown here is derived from an EMBL/GenBank/DDBJ whole genome shotgun (WGS) entry which is preliminary data.</text>
</comment>
<gene>
    <name evidence="1" type="ORF">G7B40_006385</name>
</gene>
<accession>A0AAP5M6K7</accession>
<dbReference type="InterPro" id="IPR021679">
    <property type="entry name" value="Toxin_endonuclease_YhaV"/>
</dbReference>
<dbReference type="GO" id="GO:0110001">
    <property type="term" value="C:toxin-antitoxin complex"/>
    <property type="evidence" value="ECO:0007669"/>
    <property type="project" value="InterPro"/>
</dbReference>
<proteinExistence type="predicted"/>
<dbReference type="RefSeq" id="WP_208349042.1">
    <property type="nucleotide sequence ID" value="NZ_JAALHA020000002.1"/>
</dbReference>
<keyword evidence="2" id="KW-1185">Reference proteome</keyword>
<sequence length="156" mass="18031">MAKLLINAWEIYFHPQLFGTQYQELFDRVSHLREKLPESEFKTHATAKLFAAITVAIESKIPSDPFASHFALTGVLKRYGRVKKMGLPQRYRLFFQAFDTPQLKAIVILWLGFPRKEGAKNDCYEVFTKMVARGTFPDTLDELIAEEEKIDKADED</sequence>
<dbReference type="AlphaFoldDB" id="A0AAP5M6K7"/>